<proteinExistence type="predicted"/>
<name>C4QWJ1_KOMPG</name>
<evidence type="ECO:0000259" key="3">
    <source>
        <dbReference type="Pfam" id="PF26242"/>
    </source>
</evidence>
<dbReference type="AlphaFoldDB" id="C4QWJ1"/>
<dbReference type="InterPro" id="IPR057558">
    <property type="entry name" value="Swc3_dom"/>
</dbReference>
<gene>
    <name evidence="4" type="ordered locus">PAS_chr1-1_0244</name>
</gene>
<keyword evidence="5" id="KW-1185">Reference proteome</keyword>
<dbReference type="EMBL" id="FN392319">
    <property type="protein sequence ID" value="CAY67614.1"/>
    <property type="molecule type" value="Genomic_DNA"/>
</dbReference>
<evidence type="ECO:0000256" key="1">
    <source>
        <dbReference type="SAM" id="MobiDB-lite"/>
    </source>
</evidence>
<feature type="compositionally biased region" description="Basic and acidic residues" evidence="1">
    <location>
        <begin position="619"/>
        <end position="642"/>
    </location>
</feature>
<protein>
    <recommendedName>
        <fullName evidence="6">SWR1-complex protein 3</fullName>
    </recommendedName>
</protein>
<reference evidence="4 5" key="1">
    <citation type="journal article" date="2009" name="Nat. Biotechnol.">
        <title>Genome sequence of the recombinant protein production host Pichia pastoris.</title>
        <authorList>
            <person name="De Schutter K."/>
            <person name="Lin Y.C."/>
            <person name="Tiels P."/>
            <person name="Van Hecke A."/>
            <person name="Glinka S."/>
            <person name="Weber-Lehmann J."/>
            <person name="Rouze P."/>
            <person name="Van de Peer Y."/>
            <person name="Callewaert N."/>
        </authorList>
    </citation>
    <scope>NUCLEOTIDE SEQUENCE [LARGE SCALE GENOMIC DNA]</scope>
    <source>
        <strain evidence="5">GS115 / ATCC 20864</strain>
    </source>
</reference>
<dbReference type="InParanoid" id="C4QWJ1"/>
<feature type="compositionally biased region" description="Low complexity" evidence="1">
    <location>
        <begin position="213"/>
        <end position="237"/>
    </location>
</feature>
<dbReference type="KEGG" id="ppa:PAS_chr1-1_0244"/>
<dbReference type="PANTHER" id="PTHR28108">
    <property type="entry name" value="SWR1-COMPLEX PROTEIN 3"/>
    <property type="match status" value="1"/>
</dbReference>
<evidence type="ECO:0000313" key="4">
    <source>
        <dbReference type="EMBL" id="CAY67614.1"/>
    </source>
</evidence>
<dbReference type="HOGENOM" id="CLU_008595_1_0_1"/>
<feature type="domain" description="Swc3 C-terminal" evidence="3">
    <location>
        <begin position="648"/>
        <end position="754"/>
    </location>
</feature>
<feature type="compositionally biased region" description="Polar residues" evidence="1">
    <location>
        <begin position="299"/>
        <end position="335"/>
    </location>
</feature>
<dbReference type="FunCoup" id="C4QWJ1">
    <property type="interactions" value="109"/>
</dbReference>
<feature type="region of interest" description="Disordered" evidence="1">
    <location>
        <begin position="543"/>
        <end position="577"/>
    </location>
</feature>
<sequence>MPMAEEETKPRVTAKSITADGKEVLNSTVIIQPATTVDQKKLKGANAIYEGKKKPFKVVQSLPMSIDDTDVDYLRTPLSIKDSAVLYNSLVYSRFNWTHNIFKIFWRRKDHIVGGTDRKRDKMSKLCDCQFTAGPHQFQIRMFVLKDEEIERRFEQEQKEKRESKQKAKEEKERLKEERRKLRELQEKERVLGVTPTSAGVAGPAVGTSATTVPSNSAAPKVAPVPSAPTVVTPSVVQAKPETVLNSKPDESTASATHSTQHTPPQVSVSTPVEPTEPATTAPAASTAPTTAVRTTSSKQAPESSASGVSTPAKSATTPIPAVSSSVTSDPQTTNETKKPIVPKPKQTQADYMASPENQLMITNLNAIAKVDTSLNSLMKIVASGNASTAQIAEFHKYIQRAREMGDTNGTLQRLQQEQQRKQKEELMQRQQRKLEEQRQRLLEKEEKKRQRQLLKESKPERKESETLTAFQMRYSKDANLVFEFTENTSSRFFFPKNAIIEVIDDFEETPMQQATVKSEILEENQQTDKLPPMKAEFKDVTPLGDDNGTPTSAYTPNQTPKTPTVDPIPAKATTKKPIKRKSHYDLLLSFIVVHNQVQIDEWEANEKAKEEARIKLEKEESQRELEEEENEKKRASQDSGHRLRKRPKRKKSNWSGTRKTRNASLNIEPEVEEKKDETVKPVPIFSCVTIGINKVSAKFVPILKNSVNSREKTLEYMEGIKKAGTQLDKYHLWYELDAFKDELLSEQLRFNLNRLDFIQGGSKLKGKAMLRRIVETGGATELEIKSIRQNSEDDDSGDN</sequence>
<accession>C4QWJ1</accession>
<feature type="compositionally biased region" description="Basic and acidic residues" evidence="1">
    <location>
        <begin position="442"/>
        <end position="466"/>
    </location>
</feature>
<feature type="domain" description="Swc3 C-terminal" evidence="3">
    <location>
        <begin position="467"/>
        <end position="513"/>
    </location>
</feature>
<evidence type="ECO:0008006" key="6">
    <source>
        <dbReference type="Google" id="ProtNLM"/>
    </source>
</evidence>
<organism evidence="4 5">
    <name type="scientific">Komagataella phaffii (strain GS115 / ATCC 20864)</name>
    <name type="common">Yeast</name>
    <name type="synonym">Pichia pastoris</name>
    <dbReference type="NCBI Taxonomy" id="644223"/>
    <lineage>
        <taxon>Eukaryota</taxon>
        <taxon>Fungi</taxon>
        <taxon>Dikarya</taxon>
        <taxon>Ascomycota</taxon>
        <taxon>Saccharomycotina</taxon>
        <taxon>Pichiomycetes</taxon>
        <taxon>Pichiales</taxon>
        <taxon>Pichiaceae</taxon>
        <taxon>Komagataella</taxon>
    </lineage>
</organism>
<dbReference type="Pfam" id="PF26242">
    <property type="entry name" value="Swc3_C"/>
    <property type="match status" value="2"/>
</dbReference>
<evidence type="ECO:0000259" key="2">
    <source>
        <dbReference type="Pfam" id="PF24707"/>
    </source>
</evidence>
<dbReference type="InterPro" id="IPR037651">
    <property type="entry name" value="Swc3"/>
</dbReference>
<dbReference type="eggNOG" id="ENOG502QWM7">
    <property type="taxonomic scope" value="Eukaryota"/>
</dbReference>
<dbReference type="GO" id="GO:0000812">
    <property type="term" value="C:Swr1 complex"/>
    <property type="evidence" value="ECO:0007669"/>
    <property type="project" value="InterPro"/>
</dbReference>
<feature type="region of interest" description="Disordered" evidence="1">
    <location>
        <begin position="442"/>
        <end position="469"/>
    </location>
</feature>
<feature type="compositionally biased region" description="Low complexity" evidence="1">
    <location>
        <begin position="252"/>
        <end position="298"/>
    </location>
</feature>
<feature type="compositionally biased region" description="Basic residues" evidence="1">
    <location>
        <begin position="643"/>
        <end position="653"/>
    </location>
</feature>
<feature type="region of interest" description="Disordered" evidence="1">
    <location>
        <begin position="156"/>
        <end position="347"/>
    </location>
</feature>
<dbReference type="OMA" id="MQKMCDC"/>
<feature type="domain" description="SWR1-complex protein 3" evidence="2">
    <location>
        <begin position="54"/>
        <end position="149"/>
    </location>
</feature>
<dbReference type="GO" id="GO:0140849">
    <property type="term" value="F:ATP-dependent H2AZ histone chaperone activity"/>
    <property type="evidence" value="ECO:0007669"/>
    <property type="project" value="InterPro"/>
</dbReference>
<evidence type="ECO:0000313" key="5">
    <source>
        <dbReference type="Proteomes" id="UP000000314"/>
    </source>
</evidence>
<dbReference type="GeneID" id="8196746"/>
<dbReference type="RefSeq" id="XP_002489895.1">
    <property type="nucleotide sequence ID" value="XM_002489850.1"/>
</dbReference>
<dbReference type="Proteomes" id="UP000000314">
    <property type="component" value="Chromosome 1"/>
</dbReference>
<feature type="compositionally biased region" description="Polar residues" evidence="1">
    <location>
        <begin position="549"/>
        <end position="563"/>
    </location>
</feature>
<dbReference type="OrthoDB" id="4097064at2759"/>
<dbReference type="SMR" id="C4QWJ1"/>
<dbReference type="PANTHER" id="PTHR28108:SF1">
    <property type="entry name" value="SWR1-COMPLEX PROTEIN 3"/>
    <property type="match status" value="1"/>
</dbReference>
<feature type="compositionally biased region" description="Basic and acidic residues" evidence="1">
    <location>
        <begin position="156"/>
        <end position="191"/>
    </location>
</feature>
<dbReference type="InterPro" id="IPR058986">
    <property type="entry name" value="Swc3_C"/>
</dbReference>
<feature type="compositionally biased region" description="Polar residues" evidence="1">
    <location>
        <begin position="654"/>
        <end position="666"/>
    </location>
</feature>
<feature type="region of interest" description="Disordered" evidence="1">
    <location>
        <begin position="619"/>
        <end position="674"/>
    </location>
</feature>
<dbReference type="Pfam" id="PF24707">
    <property type="entry name" value="Swc3"/>
    <property type="match status" value="1"/>
</dbReference>
<dbReference type="STRING" id="644223.C4QWJ1"/>